<keyword evidence="7" id="KW-0249">Electron transport</keyword>
<dbReference type="InterPro" id="IPR038266">
    <property type="entry name" value="NapC/NirT_cytc_sf"/>
</dbReference>
<evidence type="ECO:0000256" key="3">
    <source>
        <dbReference type="ARBA" id="ARBA00022475"/>
    </source>
</evidence>
<evidence type="ECO:0000259" key="11">
    <source>
        <dbReference type="Pfam" id="PF03264"/>
    </source>
</evidence>
<dbReference type="EMBL" id="KY400105">
    <property type="protein sequence ID" value="ART90534.1"/>
    <property type="molecule type" value="Genomic_DNA"/>
</dbReference>
<evidence type="ECO:0000256" key="6">
    <source>
        <dbReference type="ARBA" id="ARBA00022723"/>
    </source>
</evidence>
<dbReference type="GO" id="GO:0005886">
    <property type="term" value="C:plasma membrane"/>
    <property type="evidence" value="ECO:0007669"/>
    <property type="project" value="UniProtKB-SubCell"/>
</dbReference>
<dbReference type="InterPro" id="IPR005126">
    <property type="entry name" value="NapC/NirT_cyt_c_N"/>
</dbReference>
<keyword evidence="5" id="KW-0812">Transmembrane</keyword>
<keyword evidence="10" id="KW-0472">Membrane</keyword>
<dbReference type="AlphaFoldDB" id="A0A2P0QJ95"/>
<keyword evidence="4" id="KW-0349">Heme</keyword>
<keyword evidence="8" id="KW-1133">Transmembrane helix</keyword>
<evidence type="ECO:0000256" key="8">
    <source>
        <dbReference type="ARBA" id="ARBA00022989"/>
    </source>
</evidence>
<dbReference type="InterPro" id="IPR051174">
    <property type="entry name" value="Cytochrome_c-type_ET"/>
</dbReference>
<evidence type="ECO:0000256" key="5">
    <source>
        <dbReference type="ARBA" id="ARBA00022692"/>
    </source>
</evidence>
<keyword evidence="2" id="KW-0813">Transport</keyword>
<keyword evidence="9" id="KW-0408">Iron</keyword>
<dbReference type="Pfam" id="PF03264">
    <property type="entry name" value="Cytochrom_NNT"/>
    <property type="match status" value="1"/>
</dbReference>
<sequence length="223" mass="25158">MIFKRLAVQFSLAPPNKSLLAGGAIFLAGIISWGAFNWSLELANTERFCISCHEMYEFVYQDYTGTSHFANHAGVRASCPDCHVPREWVHKVVRKISATNELFHWLRGSIDTPEKFEARREVLAERVWSSMVATDSRECRNCHDIAAMRRERQEMTAGATHDLGERWQMTCIDCHKGVVHSLPTSFDKKAEMDSLHDQIETAEVPCGLCHEGMAGAGDGNDWN</sequence>
<protein>
    <submittedName>
        <fullName evidence="12">NapC/NirT cytochrome c family, N-terminal region</fullName>
    </submittedName>
</protein>
<evidence type="ECO:0000256" key="10">
    <source>
        <dbReference type="ARBA" id="ARBA00023136"/>
    </source>
</evidence>
<feature type="domain" description="NapC/NirT cytochrome c N-terminal" evidence="11">
    <location>
        <begin position="24"/>
        <end position="184"/>
    </location>
</feature>
<dbReference type="Gene3D" id="1.10.3820.10">
    <property type="entry name" value="Di-heme elbow motif domain"/>
    <property type="match status" value="1"/>
</dbReference>
<accession>A0A2P0QJ95</accession>
<evidence type="ECO:0000256" key="7">
    <source>
        <dbReference type="ARBA" id="ARBA00022982"/>
    </source>
</evidence>
<dbReference type="FunFam" id="1.10.3820.10:FF:000001">
    <property type="entry name" value="Cytochrome c-type protein"/>
    <property type="match status" value="1"/>
</dbReference>
<dbReference type="SUPFAM" id="SSF48695">
    <property type="entry name" value="Multiheme cytochromes"/>
    <property type="match status" value="1"/>
</dbReference>
<evidence type="ECO:0000256" key="9">
    <source>
        <dbReference type="ARBA" id="ARBA00023004"/>
    </source>
</evidence>
<evidence type="ECO:0000256" key="1">
    <source>
        <dbReference type="ARBA" id="ARBA00004162"/>
    </source>
</evidence>
<dbReference type="GO" id="GO:0009055">
    <property type="term" value="F:electron transfer activity"/>
    <property type="evidence" value="ECO:0007669"/>
    <property type="project" value="TreeGrafter"/>
</dbReference>
<dbReference type="InterPro" id="IPR036280">
    <property type="entry name" value="Multihaem_cyt_sf"/>
</dbReference>
<name>A0A2P0QJ95_9PROT</name>
<keyword evidence="3" id="KW-1003">Cell membrane</keyword>
<evidence type="ECO:0000313" key="12">
    <source>
        <dbReference type="EMBL" id="ART90534.1"/>
    </source>
</evidence>
<comment type="subcellular location">
    <subcellularLocation>
        <location evidence="1">Cell membrane</location>
        <topology evidence="1">Single-pass membrane protein</topology>
    </subcellularLocation>
</comment>
<evidence type="ECO:0000256" key="2">
    <source>
        <dbReference type="ARBA" id="ARBA00022448"/>
    </source>
</evidence>
<dbReference type="PANTHER" id="PTHR30333:SF3">
    <property type="entry name" value="CYTOCHROME C-TYPE PROTEIN TORY"/>
    <property type="match status" value="1"/>
</dbReference>
<organism evidence="12">
    <name type="scientific">uncultured Pseudomonadota bacterium</name>
    <dbReference type="NCBI Taxonomy" id="153809"/>
    <lineage>
        <taxon>Bacteria</taxon>
        <taxon>Pseudomonadati</taxon>
        <taxon>Pseudomonadota</taxon>
        <taxon>environmental samples</taxon>
    </lineage>
</organism>
<proteinExistence type="predicted"/>
<dbReference type="GO" id="GO:0046872">
    <property type="term" value="F:metal ion binding"/>
    <property type="evidence" value="ECO:0007669"/>
    <property type="project" value="UniProtKB-KW"/>
</dbReference>
<evidence type="ECO:0000256" key="4">
    <source>
        <dbReference type="ARBA" id="ARBA00022617"/>
    </source>
</evidence>
<dbReference type="GO" id="GO:0009061">
    <property type="term" value="P:anaerobic respiration"/>
    <property type="evidence" value="ECO:0007669"/>
    <property type="project" value="TreeGrafter"/>
</dbReference>
<dbReference type="PANTHER" id="PTHR30333">
    <property type="entry name" value="CYTOCHROME C-TYPE PROTEIN"/>
    <property type="match status" value="1"/>
</dbReference>
<keyword evidence="6" id="KW-0479">Metal-binding</keyword>
<reference evidence="12" key="1">
    <citation type="submission" date="2016-12" db="EMBL/GenBank/DDBJ databases">
        <title>Arsenic respiratory pathways in the anoxic pelagic waters of the Pacific Ocean.</title>
        <authorList>
            <person name="Saunders J.K."/>
            <person name="Fuchsman C.A."/>
            <person name="McKay C."/>
            <person name="Rocap G."/>
        </authorList>
    </citation>
    <scope>NUCLEOTIDE SEQUENCE</scope>
</reference>